<dbReference type="Gene3D" id="1.20.1250.20">
    <property type="entry name" value="MFS general substrate transporter like domains"/>
    <property type="match status" value="1"/>
</dbReference>
<evidence type="ECO:0000259" key="10">
    <source>
        <dbReference type="PROSITE" id="PS50850"/>
    </source>
</evidence>
<feature type="transmembrane region" description="Helical" evidence="9">
    <location>
        <begin position="362"/>
        <end position="383"/>
    </location>
</feature>
<feature type="transmembrane region" description="Helical" evidence="9">
    <location>
        <begin position="434"/>
        <end position="454"/>
    </location>
</feature>
<dbReference type="OrthoDB" id="5296287at2759"/>
<dbReference type="NCBIfam" id="TIGR00879">
    <property type="entry name" value="SP"/>
    <property type="match status" value="1"/>
</dbReference>
<dbReference type="Proteomes" id="UP000054383">
    <property type="component" value="Unassembled WGS sequence"/>
</dbReference>
<evidence type="ECO:0000313" key="12">
    <source>
        <dbReference type="Proteomes" id="UP000054383"/>
    </source>
</evidence>
<keyword evidence="4 9" id="KW-0812">Transmembrane</keyword>
<protein>
    <submittedName>
        <fullName evidence="11">Putative quinate permease</fullName>
    </submittedName>
</protein>
<evidence type="ECO:0000313" key="11">
    <source>
        <dbReference type="EMBL" id="CRG92116.1"/>
    </source>
</evidence>
<feature type="transmembrane region" description="Helical" evidence="9">
    <location>
        <begin position="403"/>
        <end position="422"/>
    </location>
</feature>
<dbReference type="EMBL" id="CVMT01000011">
    <property type="protein sequence ID" value="CRG92116.1"/>
    <property type="molecule type" value="Genomic_DNA"/>
</dbReference>
<keyword evidence="6 9" id="KW-0472">Membrane</keyword>
<feature type="transmembrane region" description="Helical" evidence="9">
    <location>
        <begin position="474"/>
        <end position="495"/>
    </location>
</feature>
<evidence type="ECO:0000256" key="7">
    <source>
        <dbReference type="RuleBase" id="RU003346"/>
    </source>
</evidence>
<dbReference type="InterPro" id="IPR036259">
    <property type="entry name" value="MFS_trans_sf"/>
</dbReference>
<keyword evidence="3 7" id="KW-0813">Transport</keyword>
<feature type="transmembrane region" description="Helical" evidence="9">
    <location>
        <begin position="331"/>
        <end position="353"/>
    </location>
</feature>
<gene>
    <name evidence="11" type="ORF">PISL3812_09171</name>
</gene>
<feature type="transmembrane region" description="Helical" evidence="9">
    <location>
        <begin position="136"/>
        <end position="154"/>
    </location>
</feature>
<reference evidence="11 12" key="1">
    <citation type="submission" date="2015-04" db="EMBL/GenBank/DDBJ databases">
        <authorList>
            <person name="Syromyatnikov M.Y."/>
            <person name="Popov V.N."/>
        </authorList>
    </citation>
    <scope>NUCLEOTIDE SEQUENCE [LARGE SCALE GENOMIC DNA]</scope>
    <source>
        <strain evidence="11">WF-38-12</strain>
    </source>
</reference>
<feature type="transmembrane region" description="Helical" evidence="9">
    <location>
        <begin position="293"/>
        <end position="319"/>
    </location>
</feature>
<organism evidence="11 12">
    <name type="scientific">Talaromyces islandicus</name>
    <name type="common">Penicillium islandicum</name>
    <dbReference type="NCBI Taxonomy" id="28573"/>
    <lineage>
        <taxon>Eukaryota</taxon>
        <taxon>Fungi</taxon>
        <taxon>Dikarya</taxon>
        <taxon>Ascomycota</taxon>
        <taxon>Pezizomycotina</taxon>
        <taxon>Eurotiomycetes</taxon>
        <taxon>Eurotiomycetidae</taxon>
        <taxon>Eurotiales</taxon>
        <taxon>Trichocomaceae</taxon>
        <taxon>Talaromyces</taxon>
        <taxon>Talaromyces sect. Islandici</taxon>
    </lineage>
</organism>
<evidence type="ECO:0000256" key="1">
    <source>
        <dbReference type="ARBA" id="ARBA00004141"/>
    </source>
</evidence>
<sequence>MAGGVKKPVNIFKLKGSDEPKEVFNWRLWFAVVSFGLMGAARGVDEGLISGAFKSKDFQNIINYSSYSDIEQTNIKANVTAMVQIGSVGGALFAFFICDRIGRVWATRQLCLLWIIGIAIFIGNNGSLGAVYAGRFIAGLGVGQTTVVAPVYLAEIAPASIRGLCTCIFTGCVYVGIVLAYFANYGAQVNLGDTSHIRWQLPSSLHIMFAGIILLLSFAQYESPRYYIRCGQDEKALHVMSHIRNLPPDHPYVVREITEIQAAHQEELEATMGSGFWGILKEMFLIRSNLYRMYLAVANQLLSQWSGANSITIYAVNLFQLLGVTGNNESLLVTAIFGIVKLLAAIICALFLIDFIGRKRSLLIGASLQAITMIYIASFLSAVPKLGVDDSYVLPKSMYGPSRGAIVMMYLSGFGWALGWNSMQYLLSAELFPLRIRALATSISMTLHFVNQYGNTRAVPNMLLGTSQGGMSPLGTFWFFSAVTLLGVAWVWFFVPETAGRSLESMNRLFELPWYKIGRYGNDHAAQQDTVLDEKQQQMEAHHSEHVEEVRDNTTRV</sequence>
<accession>A0A0U1MB03</accession>
<evidence type="ECO:0000256" key="5">
    <source>
        <dbReference type="ARBA" id="ARBA00022989"/>
    </source>
</evidence>
<dbReference type="PROSITE" id="PS50850">
    <property type="entry name" value="MFS"/>
    <property type="match status" value="1"/>
</dbReference>
<keyword evidence="5 9" id="KW-1133">Transmembrane helix</keyword>
<feature type="transmembrane region" description="Helical" evidence="9">
    <location>
        <begin position="110"/>
        <end position="130"/>
    </location>
</feature>
<evidence type="ECO:0000256" key="8">
    <source>
        <dbReference type="SAM" id="MobiDB-lite"/>
    </source>
</evidence>
<dbReference type="OMA" id="AISMIYV"/>
<dbReference type="PRINTS" id="PR00171">
    <property type="entry name" value="SUGRTRNSPORT"/>
</dbReference>
<dbReference type="InterPro" id="IPR020846">
    <property type="entry name" value="MFS_dom"/>
</dbReference>
<evidence type="ECO:0000256" key="3">
    <source>
        <dbReference type="ARBA" id="ARBA00022448"/>
    </source>
</evidence>
<feature type="transmembrane region" description="Helical" evidence="9">
    <location>
        <begin position="23"/>
        <end position="41"/>
    </location>
</feature>
<dbReference type="InterPro" id="IPR005829">
    <property type="entry name" value="Sugar_transporter_CS"/>
</dbReference>
<dbReference type="InterPro" id="IPR005828">
    <property type="entry name" value="MFS_sugar_transport-like"/>
</dbReference>
<comment type="similarity">
    <text evidence="2 7">Belongs to the major facilitator superfamily. Sugar transporter (TC 2.A.1.1) family.</text>
</comment>
<dbReference type="InterPro" id="IPR050360">
    <property type="entry name" value="MFS_Sugar_Transporters"/>
</dbReference>
<keyword evidence="12" id="KW-1185">Reference proteome</keyword>
<dbReference type="SUPFAM" id="SSF103473">
    <property type="entry name" value="MFS general substrate transporter"/>
    <property type="match status" value="1"/>
</dbReference>
<dbReference type="PANTHER" id="PTHR48022">
    <property type="entry name" value="PLASTIDIC GLUCOSE TRANSPORTER 4"/>
    <property type="match status" value="1"/>
</dbReference>
<dbReference type="PROSITE" id="PS00216">
    <property type="entry name" value="SUGAR_TRANSPORT_1"/>
    <property type="match status" value="1"/>
</dbReference>
<dbReference type="PANTHER" id="PTHR48022:SF8">
    <property type="entry name" value="MAJOR FACILITATOR SUPERFAMILY (MFS) PROFILE DOMAIN-CONTAINING PROTEIN-RELATED"/>
    <property type="match status" value="1"/>
</dbReference>
<evidence type="ECO:0000256" key="6">
    <source>
        <dbReference type="ARBA" id="ARBA00023136"/>
    </source>
</evidence>
<dbReference type="GO" id="GO:0016020">
    <property type="term" value="C:membrane"/>
    <property type="evidence" value="ECO:0007669"/>
    <property type="project" value="UniProtKB-SubCell"/>
</dbReference>
<dbReference type="PROSITE" id="PS00217">
    <property type="entry name" value="SUGAR_TRANSPORT_2"/>
    <property type="match status" value="1"/>
</dbReference>
<dbReference type="AlphaFoldDB" id="A0A0U1MB03"/>
<feature type="region of interest" description="Disordered" evidence="8">
    <location>
        <begin position="534"/>
        <end position="557"/>
    </location>
</feature>
<feature type="domain" description="Major facilitator superfamily (MFS) profile" evidence="10">
    <location>
        <begin position="31"/>
        <end position="499"/>
    </location>
</feature>
<evidence type="ECO:0000256" key="9">
    <source>
        <dbReference type="SAM" id="Phobius"/>
    </source>
</evidence>
<dbReference type="Pfam" id="PF00083">
    <property type="entry name" value="Sugar_tr"/>
    <property type="match status" value="1"/>
</dbReference>
<evidence type="ECO:0000256" key="4">
    <source>
        <dbReference type="ARBA" id="ARBA00022692"/>
    </source>
</evidence>
<feature type="transmembrane region" description="Helical" evidence="9">
    <location>
        <begin position="203"/>
        <end position="219"/>
    </location>
</feature>
<comment type="subcellular location">
    <subcellularLocation>
        <location evidence="1">Membrane</location>
        <topology evidence="1">Multi-pass membrane protein</topology>
    </subcellularLocation>
</comment>
<dbReference type="InterPro" id="IPR003663">
    <property type="entry name" value="Sugar/inositol_transpt"/>
</dbReference>
<proteinExistence type="inferred from homology"/>
<dbReference type="FunFam" id="1.20.1250.20:FF:000313">
    <property type="entry name" value="MFS quinate transporter"/>
    <property type="match status" value="1"/>
</dbReference>
<feature type="transmembrane region" description="Helical" evidence="9">
    <location>
        <begin position="161"/>
        <end position="183"/>
    </location>
</feature>
<name>A0A0U1MB03_TALIS</name>
<feature type="transmembrane region" description="Helical" evidence="9">
    <location>
        <begin position="79"/>
        <end position="98"/>
    </location>
</feature>
<dbReference type="GO" id="GO:0005351">
    <property type="term" value="F:carbohydrate:proton symporter activity"/>
    <property type="evidence" value="ECO:0007669"/>
    <property type="project" value="TreeGrafter"/>
</dbReference>
<evidence type="ECO:0000256" key="2">
    <source>
        <dbReference type="ARBA" id="ARBA00010992"/>
    </source>
</evidence>